<proteinExistence type="predicted"/>
<dbReference type="Proteomes" id="UP001341840">
    <property type="component" value="Unassembled WGS sequence"/>
</dbReference>
<feature type="region of interest" description="Disordered" evidence="1">
    <location>
        <begin position="248"/>
        <end position="295"/>
    </location>
</feature>
<reference evidence="2 3" key="1">
    <citation type="journal article" date="2023" name="Plants (Basel)">
        <title>Bridging the Gap: Combining Genomics and Transcriptomics Approaches to Understand Stylosanthes scabra, an Orphan Legume from the Brazilian Caatinga.</title>
        <authorList>
            <person name="Ferreira-Neto J.R.C."/>
            <person name="da Silva M.D."/>
            <person name="Binneck E."/>
            <person name="de Melo N.F."/>
            <person name="da Silva R.H."/>
            <person name="de Melo A.L.T.M."/>
            <person name="Pandolfi V."/>
            <person name="Bustamante F.O."/>
            <person name="Brasileiro-Vidal A.C."/>
            <person name="Benko-Iseppon A.M."/>
        </authorList>
    </citation>
    <scope>NUCLEOTIDE SEQUENCE [LARGE SCALE GENOMIC DNA]</scope>
    <source>
        <tissue evidence="2">Leaves</tissue>
    </source>
</reference>
<name>A0ABU6VTV0_9FABA</name>
<evidence type="ECO:0000256" key="1">
    <source>
        <dbReference type="SAM" id="MobiDB-lite"/>
    </source>
</evidence>
<evidence type="ECO:0000313" key="3">
    <source>
        <dbReference type="Proteomes" id="UP001341840"/>
    </source>
</evidence>
<feature type="compositionally biased region" description="Basic and acidic residues" evidence="1">
    <location>
        <begin position="8"/>
        <end position="17"/>
    </location>
</feature>
<comment type="caution">
    <text evidence="2">The sequence shown here is derived from an EMBL/GenBank/DDBJ whole genome shotgun (WGS) entry which is preliminary data.</text>
</comment>
<dbReference type="PANTHER" id="PTHR34835">
    <property type="entry name" value="OS07G0283600 PROTEIN-RELATED"/>
    <property type="match status" value="1"/>
</dbReference>
<feature type="compositionally biased region" description="Polar residues" evidence="1">
    <location>
        <begin position="374"/>
        <end position="387"/>
    </location>
</feature>
<feature type="region of interest" description="Disordered" evidence="1">
    <location>
        <begin position="351"/>
        <end position="391"/>
    </location>
</feature>
<feature type="region of interest" description="Disordered" evidence="1">
    <location>
        <begin position="1"/>
        <end position="26"/>
    </location>
</feature>
<sequence length="434" mass="49772">MQNGRIKMYSESKDNIDRPNGPKPKYLDSRCSPNSINDIFVTLSNQNIKLEKIDKMRFGGLKCIPKWSVDQESYLYLAENFNLTRNYIRTDVDDSTMNAAIIGRALDLPSHGLEFPTLDKKIPHHDAICSRWGGSTNVKLRKFIETCPMETHVQKMEFMQAFILLIVKVFFCSTSTAKISPNKHLPTILDVKNAMAYNWSFHILDWVKDAIANFQHNVVKHISGCMYALLILYFQRIRHGPLEQCTIEPPWTRDCDDMEEGEDDPLDKKSGTKKKESHKKKRKEGEDDVTFDKTEEIHVENEEISDDGQNKDEIVPHIQTWTELAEEVKGQMKKHNAVKERWKEIEEIINNDPNCNSYGEFNSSESPGRPSFSLGFSQDSKSPTPSRNPIEEILKIPPVSHILPIENPIAIMLSKGLSEAETNKIYSRASRQES</sequence>
<protein>
    <submittedName>
        <fullName evidence="2">Uncharacterized protein</fullName>
    </submittedName>
</protein>
<dbReference type="EMBL" id="JASCZI010152883">
    <property type="protein sequence ID" value="MED6176792.1"/>
    <property type="molecule type" value="Genomic_DNA"/>
</dbReference>
<feature type="non-terminal residue" evidence="2">
    <location>
        <position position="434"/>
    </location>
</feature>
<evidence type="ECO:0000313" key="2">
    <source>
        <dbReference type="EMBL" id="MED6176792.1"/>
    </source>
</evidence>
<gene>
    <name evidence="2" type="ORF">PIB30_091713</name>
</gene>
<accession>A0ABU6VTV0</accession>
<keyword evidence="3" id="KW-1185">Reference proteome</keyword>
<dbReference type="PANTHER" id="PTHR34835:SF34">
    <property type="entry name" value="OS08G0555500 PROTEIN"/>
    <property type="match status" value="1"/>
</dbReference>
<feature type="compositionally biased region" description="Acidic residues" evidence="1">
    <location>
        <begin position="256"/>
        <end position="265"/>
    </location>
</feature>
<feature type="compositionally biased region" description="Polar residues" evidence="1">
    <location>
        <begin position="351"/>
        <end position="366"/>
    </location>
</feature>
<organism evidence="2 3">
    <name type="scientific">Stylosanthes scabra</name>
    <dbReference type="NCBI Taxonomy" id="79078"/>
    <lineage>
        <taxon>Eukaryota</taxon>
        <taxon>Viridiplantae</taxon>
        <taxon>Streptophyta</taxon>
        <taxon>Embryophyta</taxon>
        <taxon>Tracheophyta</taxon>
        <taxon>Spermatophyta</taxon>
        <taxon>Magnoliopsida</taxon>
        <taxon>eudicotyledons</taxon>
        <taxon>Gunneridae</taxon>
        <taxon>Pentapetalae</taxon>
        <taxon>rosids</taxon>
        <taxon>fabids</taxon>
        <taxon>Fabales</taxon>
        <taxon>Fabaceae</taxon>
        <taxon>Papilionoideae</taxon>
        <taxon>50 kb inversion clade</taxon>
        <taxon>dalbergioids sensu lato</taxon>
        <taxon>Dalbergieae</taxon>
        <taxon>Pterocarpus clade</taxon>
        <taxon>Stylosanthes</taxon>
    </lineage>
</organism>